<feature type="region of interest" description="Disordered" evidence="2">
    <location>
        <begin position="1430"/>
        <end position="1452"/>
    </location>
</feature>
<gene>
    <name evidence="4" type="ORF">SK642_1373</name>
</gene>
<feature type="region of interest" description="Disordered" evidence="2">
    <location>
        <begin position="194"/>
        <end position="226"/>
    </location>
</feature>
<dbReference type="Pfam" id="PF07501">
    <property type="entry name" value="G5"/>
    <property type="match status" value="1"/>
</dbReference>
<feature type="compositionally biased region" description="Basic and acidic residues" evidence="2">
    <location>
        <begin position="204"/>
        <end position="218"/>
    </location>
</feature>
<feature type="region of interest" description="Disordered" evidence="2">
    <location>
        <begin position="860"/>
        <end position="930"/>
    </location>
</feature>
<feature type="compositionally biased region" description="Basic and acidic residues" evidence="2">
    <location>
        <begin position="595"/>
        <end position="604"/>
    </location>
</feature>
<feature type="region of interest" description="Disordered" evidence="2">
    <location>
        <begin position="1619"/>
        <end position="1639"/>
    </location>
</feature>
<dbReference type="OrthoDB" id="2208617at2"/>
<proteinExistence type="predicted"/>
<feature type="region of interest" description="Disordered" evidence="2">
    <location>
        <begin position="1278"/>
        <end position="1312"/>
    </location>
</feature>
<dbReference type="Gene3D" id="2.20.230.10">
    <property type="entry name" value="Resuscitation-promoting factor rpfb"/>
    <property type="match status" value="1"/>
</dbReference>
<keyword evidence="1" id="KW-0732">Signal</keyword>
<feature type="region of interest" description="Disordered" evidence="2">
    <location>
        <begin position="2473"/>
        <end position="2508"/>
    </location>
</feature>
<dbReference type="InterPro" id="IPR050149">
    <property type="entry name" value="Collagen_superfamily"/>
</dbReference>
<dbReference type="GO" id="GO:0031012">
    <property type="term" value="C:extracellular matrix"/>
    <property type="evidence" value="ECO:0007669"/>
    <property type="project" value="TreeGrafter"/>
</dbReference>
<feature type="region of interest" description="Disordered" evidence="2">
    <location>
        <begin position="1798"/>
        <end position="1831"/>
    </location>
</feature>
<feature type="compositionally biased region" description="Basic and acidic residues" evidence="2">
    <location>
        <begin position="1965"/>
        <end position="1980"/>
    </location>
</feature>
<feature type="compositionally biased region" description="Low complexity" evidence="2">
    <location>
        <begin position="898"/>
        <end position="918"/>
    </location>
</feature>
<dbReference type="Pfam" id="PF04650">
    <property type="entry name" value="YSIRK_signal"/>
    <property type="match status" value="1"/>
</dbReference>
<feature type="region of interest" description="Disordered" evidence="2">
    <location>
        <begin position="2419"/>
        <end position="2452"/>
    </location>
</feature>
<sequence>MKQAQRKSFDWYKMQQRFSIRKYHFGAASVLLGTALVLGAGANSQTVQADEHYAEVTNSVSVDKIAETTKPAEVSTAKKETTYAAPTVVNPVEVTPAKSEVVKATVEKVEEPKVEKEEVSHQRAVDKSKLLTALSRAKKLESKLYTEASAAKLQASIQAGQGLLGKADASEAEISAAESSIQSAVIGLELRSNSDKGTVSETPVAKKADAAEAKEEAKPAATTTDRSVLDSAVLPTSRAAIVEAFSAPKTTNEILKPGLSLSDAHQNPAIRKEDLDKGQSGFRASSNPANPIVSGSGNTVAFTDISQAGRSYSFRGYGNARGGNSIHYDVTTVRQGNRLNFTIQYSGPGEFVNNNFILDKGDGFGNPSNATITTPRLREQSKPISQGANFVSHSGYTMTSATETSMQQTIRFSLPINNPNGDLSVRLKPVTFNVDQGGGGAATSNDPYSNSNYYYRANPLYLDANPNGGSSNKVVTEDIDFQTVYLPTSKLPEGQTRLVREGEKGQRQITYKVHRFGNETILGLPISNSVTKEAKPRILQIGVAKELIDTVKPRVDQNKVGDTNNLTFYLDNDGNGVYTEGVDELVQKIAIKDGAKGEKGDQGERGLTGAKGEKGDQGERGLTGAKGEKGDQGERGLTGAKGEKGDRGERGLTGAKGEKGDQGERGLTGAKGEKGDQGERGLTGAKGEKGDRGERGLTGAKGEKGDQGQAGRDGVTPTVTVKDNKDDGTHTITINDGRGNVTSTVVRDGFDGASPLVATQRNDADKTTTVIFYYDQNDNNEFDAGDTKLKEVVIADGAKGEKGDKGATPKVTTARGADGHSSDITFTVSGEEPVTVNIKDGKDGRTPTIDLNALVEAVRRGVGSTSNSQPSGTSRSARNRRALPDEDRSATESSETVQPSTTGSTGSQPSTAGSTASQPTSTQPKPSGEYAGTEIKAYYDNNHNGVFDEGDELISSTVIPPAPKGENGNDGKDAIRGAELLSGIIAPRPEDGKDGDTYIDATTGDVYKKRDGAWGKIGNIRGPQGEQGPKGDKGENGRDGFTPEVTVTDNHDGSHTITVTQPEGRPALTTIVKNGVDGQTPKVKAERDEAKKQTTLTFYIDKDGDGNYTEGTDTLVQTSIVKDGQDGAAGQAGRDGKEVLNGKVDPQPRDGKDGDSFVNTATGDVFVKKNNTWEQAGNIKGPKGDKGENGRDGFTPEVTVTDNHDGSHTITVTQPEGRPALTTIVKNGVDGQTPKVKAERDEAKKQTTLTFYIDKDGDGNYTEGTDTLVQTSIVKDGQDGAAGQAGRDGKEVLNGKVDPQPRDGKDGDSFVNTETGDVFVKKNNAWEPAGNIKGPKGDKGENGRDGFTPEVTVTDNHDGSHTITVTQPEGRPALTTIVKNGENGQTPKVKAERDEAKKQTTLTFYIDKDGDGNYTEGTDTLVQTSIVKDGEKGEDGKTPEVTVTPGKDGHSSDITFTVPGKDPVTVNVKNGENGLNGKTPKVDLLRVEGKNGNPSHTIVTFYTDENNDGKYTPGTDELLGSEMIKDGAKGADGRDGKSLLTVKEGKETKVYQEDPANPGQPLTPDRPLAVIRDGVDGKSPTVTAARKEEVDHKGVEITVDNHDGSQPTTVFVHDGAKGETGANGQNGQTPTVTTQRGADGHSTVVTITTPGKEPVTFTVRDGLDGHNGNNGRTPKIDLQPYINGEDSFRRARRSVGNNPDEVSGHPNSRATSSDNADGTHVTVYFDNNGNNHYDPGVDELISERDVLNGVNGENGASGRDGRNGSELLSGNIAPNPKDGKNGDTYIDSSTGDVYKKQNGAWNKTGNIRGPQGAKGDTPEVTAKPGTDGHSTDITITTPGKDPVTVNVKNGKDGKSLIAKKEGNETKIFVEDPERPGQPLDSTKPLATVLDGLKGDKGENGADGKSPVVTVTDNGDGTHSITVRNGDGSESTTKVKDGKDGKTATITTTENPDGSHTITVTNPDGTSKETVVKNGKDGKTPKVEVTDNNDGTHTVKVTDGEGNITNAIIKDGKDGKAASATTRENPDGSHTVTITNPDGTKNEFVVKNGRDGVDGRTPTVSVRDNGDGSHTIVITNPEGVTTETTVRDGKSPKVTITDEQNGTHKISVLNGDGTTTETIIKDGKSPVATVTDNHDGTYTIRVENGNGTVSETTVRDGKSPTAKVVDNGDGTHTITVVNSDGTTTTTTVRDGKEPKLEIIDNNNGSHTIKVTGANGKETTTTIFDGKSPKANIVDNGDGTHTLTIVDSDGREYKSIIKDGKDGKDGVSPTVTVKNNNDGTHVVTIINPDGSKTEMVIKDGKDGKSPKVSVEDNGKGSHTITIINSDGTVTKTVVKDGKDGRDGRDGRDGKDGKDGKCGCQDKPVTPSNDKPVSPTPNVPERPTFAMPEPPVYELPEFNGGVPGMPEVPEVPELDIPTVPAQPTPNVPTPEVPVKPVPAQPTPNVPTPEVPVQPTPVVPTPEVPVKPVPVVPEQPVVPTPAQPATPVNANPVAPTTDKENHGDKLPETGSQSDYISVLLGSGILLSLYVGRRKED</sequence>
<dbReference type="PANTHER" id="PTHR24023:SF1082">
    <property type="entry name" value="COLLAGEN TRIPLE HELIX REPEAT"/>
    <property type="match status" value="1"/>
</dbReference>
<dbReference type="Gene3D" id="1.20.1270.90">
    <property type="entry name" value="AF1782-like"/>
    <property type="match status" value="1"/>
</dbReference>
<name>A0A081QAZ2_STRMT</name>
<dbReference type="Proteomes" id="UP000028030">
    <property type="component" value="Unassembled WGS sequence"/>
</dbReference>
<feature type="compositionally biased region" description="Polar residues" evidence="2">
    <location>
        <begin position="1945"/>
        <end position="1964"/>
    </location>
</feature>
<feature type="region of interest" description="Disordered" evidence="2">
    <location>
        <begin position="595"/>
        <end position="738"/>
    </location>
</feature>
<accession>A0A081QAZ2</accession>
<feature type="compositionally biased region" description="Basic and acidic residues" evidence="2">
    <location>
        <begin position="641"/>
        <end position="664"/>
    </location>
</feature>
<feature type="compositionally biased region" description="Basic and acidic residues" evidence="2">
    <location>
        <begin position="2289"/>
        <end position="2313"/>
    </location>
</feature>
<feature type="compositionally biased region" description="Basic and acidic residues" evidence="2">
    <location>
        <begin position="686"/>
        <end position="706"/>
    </location>
</feature>
<evidence type="ECO:0000256" key="1">
    <source>
        <dbReference type="ARBA" id="ARBA00022729"/>
    </source>
</evidence>
<feature type="domain" description="G5" evidence="3">
    <location>
        <begin position="464"/>
        <end position="545"/>
    </location>
</feature>
<comment type="caution">
    <text evidence="4">The sequence shown here is derived from an EMBL/GenBank/DDBJ whole genome shotgun (WGS) entry which is preliminary data.</text>
</comment>
<dbReference type="PROSITE" id="PS51109">
    <property type="entry name" value="G5"/>
    <property type="match status" value="1"/>
</dbReference>
<evidence type="ECO:0000259" key="3">
    <source>
        <dbReference type="PROSITE" id="PS51109"/>
    </source>
</evidence>
<feature type="compositionally biased region" description="Polar residues" evidence="2">
    <location>
        <begin position="2018"/>
        <end position="2038"/>
    </location>
</feature>
<feature type="compositionally biased region" description="Basic and acidic residues" evidence="2">
    <location>
        <begin position="1287"/>
        <end position="1308"/>
    </location>
</feature>
<organism evidence="4 5">
    <name type="scientific">Streptococcus mitis</name>
    <dbReference type="NCBI Taxonomy" id="28037"/>
    <lineage>
        <taxon>Bacteria</taxon>
        <taxon>Bacillati</taxon>
        <taxon>Bacillota</taxon>
        <taxon>Bacilli</taxon>
        <taxon>Lactobacillales</taxon>
        <taxon>Streptococcaceae</taxon>
        <taxon>Streptococcus</taxon>
        <taxon>Streptococcus mitis group</taxon>
    </lineage>
</organism>
<dbReference type="InterPro" id="IPR005877">
    <property type="entry name" value="YSIRK_signal_dom"/>
</dbReference>
<dbReference type="InterPro" id="IPR011098">
    <property type="entry name" value="G5_dom"/>
</dbReference>
<dbReference type="PATRIC" id="fig|28037.97.peg.1311"/>
<dbReference type="InterPro" id="IPR026394">
    <property type="entry name" value="RPT_S_cricet"/>
</dbReference>
<feature type="compositionally biased region" description="Basic and acidic residues" evidence="2">
    <location>
        <begin position="1029"/>
        <end position="1038"/>
    </location>
</feature>
<feature type="region of interest" description="Disordered" evidence="2">
    <location>
        <begin position="1125"/>
        <end position="1157"/>
    </location>
</feature>
<feature type="compositionally biased region" description="Basic and acidic residues" evidence="2">
    <location>
        <begin position="1182"/>
        <end position="1191"/>
    </location>
</feature>
<reference evidence="4 5" key="1">
    <citation type="submission" date="2014-05" db="EMBL/GenBank/DDBJ databases">
        <authorList>
            <person name="Daugherty S.C."/>
            <person name="Tallon L.J."/>
            <person name="Sadzewicz L."/>
            <person name="Kilian M."/>
            <person name="Tettelin H."/>
        </authorList>
    </citation>
    <scope>NUCLEOTIDE SEQUENCE [LARGE SCALE GENOMIC DNA]</scope>
    <source>
        <strain evidence="4 5">SK642</strain>
    </source>
</reference>
<feature type="region of interest" description="Disordered" evidence="2">
    <location>
        <begin position="1326"/>
        <end position="1366"/>
    </location>
</feature>
<feature type="compositionally biased region" description="Polar residues" evidence="2">
    <location>
        <begin position="863"/>
        <end position="876"/>
    </location>
</feature>
<feature type="region of interest" description="Disordered" evidence="2">
    <location>
        <begin position="1894"/>
        <end position="1980"/>
    </location>
</feature>
<feature type="compositionally biased region" description="Basic and acidic residues" evidence="2">
    <location>
        <begin position="2331"/>
        <end position="2354"/>
    </location>
</feature>
<dbReference type="PANTHER" id="PTHR24023">
    <property type="entry name" value="COLLAGEN ALPHA"/>
    <property type="match status" value="1"/>
</dbReference>
<dbReference type="NCBIfam" id="TIGR01168">
    <property type="entry name" value="YSIRK_signal"/>
    <property type="match status" value="1"/>
</dbReference>
<feature type="compositionally biased region" description="Polar residues" evidence="2">
    <location>
        <begin position="1705"/>
        <end position="1716"/>
    </location>
</feature>
<feature type="region of interest" description="Disordered" evidence="2">
    <location>
        <begin position="799"/>
        <end position="824"/>
    </location>
</feature>
<feature type="compositionally biased region" description="Polar residues" evidence="2">
    <location>
        <begin position="1622"/>
        <end position="1636"/>
    </location>
</feature>
<feature type="compositionally biased region" description="Basic and acidic residues" evidence="2">
    <location>
        <begin position="1134"/>
        <end position="1155"/>
    </location>
</feature>
<feature type="compositionally biased region" description="Basic and acidic residues" evidence="2">
    <location>
        <begin position="2493"/>
        <end position="2503"/>
    </location>
</feature>
<feature type="compositionally biased region" description="Basic and acidic residues" evidence="2">
    <location>
        <begin position="1335"/>
        <end position="1344"/>
    </location>
</feature>
<feature type="compositionally biased region" description="Low complexity" evidence="2">
    <location>
        <begin position="2481"/>
        <end position="2492"/>
    </location>
</feature>
<feature type="region of interest" description="Disordered" evidence="2">
    <location>
        <begin position="2288"/>
        <end position="2387"/>
    </location>
</feature>
<dbReference type="GO" id="GO:0005615">
    <property type="term" value="C:extracellular space"/>
    <property type="evidence" value="ECO:0007669"/>
    <property type="project" value="TreeGrafter"/>
</dbReference>
<protein>
    <submittedName>
        <fullName evidence="4">LPXTG-motif cell wall anchor domain protein</fullName>
    </submittedName>
</protein>
<evidence type="ECO:0000313" key="5">
    <source>
        <dbReference type="Proteomes" id="UP000028030"/>
    </source>
</evidence>
<evidence type="ECO:0000256" key="2">
    <source>
        <dbReference type="SAM" id="MobiDB-lite"/>
    </source>
</evidence>
<feature type="region of interest" description="Disordered" evidence="2">
    <location>
        <begin position="1659"/>
        <end position="1680"/>
    </location>
</feature>
<dbReference type="NCBIfam" id="TIGR04203">
    <property type="entry name" value="RPT_S_cricet"/>
    <property type="match status" value="13"/>
</dbReference>
<feature type="region of interest" description="Disordered" evidence="2">
    <location>
        <begin position="2012"/>
        <end position="2073"/>
    </location>
</feature>
<dbReference type="Pfam" id="PF19079">
    <property type="entry name" value="CFSR"/>
    <property type="match status" value="10"/>
</dbReference>
<dbReference type="SMART" id="SM01208">
    <property type="entry name" value="G5"/>
    <property type="match status" value="1"/>
</dbReference>
<evidence type="ECO:0000313" key="4">
    <source>
        <dbReference type="EMBL" id="KEQ40115.1"/>
    </source>
</evidence>
<feature type="region of interest" description="Disordered" evidence="2">
    <location>
        <begin position="1015"/>
        <end position="1056"/>
    </location>
</feature>
<feature type="compositionally biased region" description="Basic and acidic residues" evidence="2">
    <location>
        <begin position="1932"/>
        <end position="1941"/>
    </location>
</feature>
<feature type="region of interest" description="Disordered" evidence="2">
    <location>
        <begin position="1175"/>
        <end position="1208"/>
    </location>
</feature>
<dbReference type="NCBIfam" id="TIGR01167">
    <property type="entry name" value="LPXTG_anchor"/>
    <property type="match status" value="1"/>
</dbReference>
<feature type="compositionally biased region" description="Polar residues" evidence="2">
    <location>
        <begin position="1908"/>
        <end position="1930"/>
    </location>
</feature>
<dbReference type="EMBL" id="JPFW01000008">
    <property type="protein sequence ID" value="KEQ40115.1"/>
    <property type="molecule type" value="Genomic_DNA"/>
</dbReference>
<feature type="compositionally biased region" description="Polar residues" evidence="2">
    <location>
        <begin position="2314"/>
        <end position="2329"/>
    </location>
</feature>
<feature type="region of interest" description="Disordered" evidence="2">
    <location>
        <begin position="1692"/>
        <end position="1786"/>
    </location>
</feature>